<dbReference type="Proteomes" id="UP000268285">
    <property type="component" value="Unassembled WGS sequence"/>
</dbReference>
<dbReference type="EMBL" id="UPHU01000001">
    <property type="protein sequence ID" value="VBA53172.1"/>
    <property type="molecule type" value="Genomic_DNA"/>
</dbReference>
<sequence>MGDDLGHRNTEPVSSRGTSVHVISSVAVAAGICLWDNVVFHAM</sequence>
<keyword evidence="1" id="KW-0812">Transmembrane</keyword>
<keyword evidence="1" id="KW-1133">Transmembrane helix</keyword>
<protein>
    <submittedName>
        <fullName evidence="2">Uncharacterized protein</fullName>
    </submittedName>
</protein>
<name>A0A498QWQ4_9MYCO</name>
<keyword evidence="3" id="KW-1185">Reference proteome</keyword>
<evidence type="ECO:0000313" key="2">
    <source>
        <dbReference type="EMBL" id="VBA53172.1"/>
    </source>
</evidence>
<dbReference type="RefSeq" id="WP_276860712.1">
    <property type="nucleotide sequence ID" value="NZ_JAIENV010000047.1"/>
</dbReference>
<feature type="transmembrane region" description="Helical" evidence="1">
    <location>
        <begin position="20"/>
        <end position="40"/>
    </location>
</feature>
<proteinExistence type="predicted"/>
<gene>
    <name evidence="2" type="ORF">LAUMK142_03910</name>
</gene>
<reference evidence="2 3" key="1">
    <citation type="submission" date="2018-09" db="EMBL/GenBank/DDBJ databases">
        <authorList>
            <person name="Tagini F."/>
        </authorList>
    </citation>
    <scope>NUCLEOTIDE SEQUENCE [LARGE SCALE GENOMIC DNA]</scope>
    <source>
        <strain evidence="2 3">MK142</strain>
    </source>
</reference>
<evidence type="ECO:0000313" key="3">
    <source>
        <dbReference type="Proteomes" id="UP000268285"/>
    </source>
</evidence>
<keyword evidence="1" id="KW-0472">Membrane</keyword>
<evidence type="ECO:0000256" key="1">
    <source>
        <dbReference type="SAM" id="Phobius"/>
    </source>
</evidence>
<accession>A0A498QWQ4</accession>
<dbReference type="AlphaFoldDB" id="A0A498QWQ4"/>
<organism evidence="2 3">
    <name type="scientific">Mycobacterium pseudokansasii</name>
    <dbReference type="NCBI Taxonomy" id="2341080"/>
    <lineage>
        <taxon>Bacteria</taxon>
        <taxon>Bacillati</taxon>
        <taxon>Actinomycetota</taxon>
        <taxon>Actinomycetes</taxon>
        <taxon>Mycobacteriales</taxon>
        <taxon>Mycobacteriaceae</taxon>
        <taxon>Mycobacterium</taxon>
    </lineage>
</organism>